<accession>A0A0F9DUI9</accession>
<sequence length="261" mass="27086">MIRYRGIKAIHFGPTPPGDVVVDYDATNHVLNFSKGLSFASATPAASALLFTGMTLPADSNVIRGVGIDPTSVSGWVKFTGEVTDTPAVVYLSSLNLHTKGLAEILGVGSFADMDSGASCKTLWAQQNIAFVSEGATVLTAAGAPSIGIFASWNRVAIDKATFDPGGVAAVQFLAFSANVTDVSAEDSSIWNVEISSGKIRSLIHLLTTGGAGATNLLEMADVEPVVEVGGFTDPNAVAPDKGIQVKIGSLYYMIPLYVAD</sequence>
<gene>
    <name evidence="1" type="ORF">LCGC14_2154330</name>
</gene>
<evidence type="ECO:0000313" key="1">
    <source>
        <dbReference type="EMBL" id="KKL65503.1"/>
    </source>
</evidence>
<organism evidence="1">
    <name type="scientific">marine sediment metagenome</name>
    <dbReference type="NCBI Taxonomy" id="412755"/>
    <lineage>
        <taxon>unclassified sequences</taxon>
        <taxon>metagenomes</taxon>
        <taxon>ecological metagenomes</taxon>
    </lineage>
</organism>
<reference evidence="1" key="1">
    <citation type="journal article" date="2015" name="Nature">
        <title>Complex archaea that bridge the gap between prokaryotes and eukaryotes.</title>
        <authorList>
            <person name="Spang A."/>
            <person name="Saw J.H."/>
            <person name="Jorgensen S.L."/>
            <person name="Zaremba-Niedzwiedzka K."/>
            <person name="Martijn J."/>
            <person name="Lind A.E."/>
            <person name="van Eijk R."/>
            <person name="Schleper C."/>
            <person name="Guy L."/>
            <person name="Ettema T.J."/>
        </authorList>
    </citation>
    <scope>NUCLEOTIDE SEQUENCE</scope>
</reference>
<proteinExistence type="predicted"/>
<name>A0A0F9DUI9_9ZZZZ</name>
<protein>
    <submittedName>
        <fullName evidence="1">Uncharacterized protein</fullName>
    </submittedName>
</protein>
<comment type="caution">
    <text evidence="1">The sequence shown here is derived from an EMBL/GenBank/DDBJ whole genome shotgun (WGS) entry which is preliminary data.</text>
</comment>
<dbReference type="AlphaFoldDB" id="A0A0F9DUI9"/>
<dbReference type="EMBL" id="LAZR01027510">
    <property type="protein sequence ID" value="KKL65503.1"/>
    <property type="molecule type" value="Genomic_DNA"/>
</dbReference>